<evidence type="ECO:0000256" key="3">
    <source>
        <dbReference type="ARBA" id="ARBA00023012"/>
    </source>
</evidence>
<feature type="transmembrane region" description="Helical" evidence="4">
    <location>
        <begin position="21"/>
        <end position="40"/>
    </location>
</feature>
<feature type="transmembrane region" description="Helical" evidence="4">
    <location>
        <begin position="152"/>
        <end position="170"/>
    </location>
</feature>
<evidence type="ECO:0000256" key="4">
    <source>
        <dbReference type="SAM" id="Phobius"/>
    </source>
</evidence>
<keyword evidence="4" id="KW-0812">Transmembrane</keyword>
<dbReference type="Pfam" id="PF07730">
    <property type="entry name" value="HisKA_3"/>
    <property type="match status" value="1"/>
</dbReference>
<keyword evidence="4" id="KW-1133">Transmembrane helix</keyword>
<dbReference type="PANTHER" id="PTHR24421:SF63">
    <property type="entry name" value="SENSOR HISTIDINE KINASE DESK"/>
    <property type="match status" value="1"/>
</dbReference>
<comment type="caution">
    <text evidence="6">The sequence shown here is derived from an EMBL/GenBank/DDBJ whole genome shotgun (WGS) entry which is preliminary data.</text>
</comment>
<reference evidence="6 7" key="1">
    <citation type="journal article" date="2016" name="Front. Microbiol.">
        <title>Comparative Genomics Analysis of Streptomyces Species Reveals Their Adaptation to the Marine Environment and Their Diversity at the Genomic Level.</title>
        <authorList>
            <person name="Tian X."/>
            <person name="Zhang Z."/>
            <person name="Yang T."/>
            <person name="Chen M."/>
            <person name="Li J."/>
            <person name="Chen F."/>
            <person name="Yang J."/>
            <person name="Li W."/>
            <person name="Zhang B."/>
            <person name="Zhang Z."/>
            <person name="Wu J."/>
            <person name="Zhang C."/>
            <person name="Long L."/>
            <person name="Xiao J."/>
        </authorList>
    </citation>
    <scope>NUCLEOTIDE SEQUENCE [LARGE SCALE GENOMIC DNA]</scope>
    <source>
        <strain evidence="6 7">SCSIO M10379</strain>
    </source>
</reference>
<dbReference type="GO" id="GO:0000155">
    <property type="term" value="F:phosphorelay sensor kinase activity"/>
    <property type="evidence" value="ECO:0007669"/>
    <property type="project" value="InterPro"/>
</dbReference>
<keyword evidence="1" id="KW-0808">Transferase</keyword>
<keyword evidence="4" id="KW-0472">Membrane</keyword>
<name>A0A1E7KCA3_9ACTN</name>
<organism evidence="6 7">
    <name type="scientific">Streptomyces qinglanensis</name>
    <dbReference type="NCBI Taxonomy" id="943816"/>
    <lineage>
        <taxon>Bacteria</taxon>
        <taxon>Bacillati</taxon>
        <taxon>Actinomycetota</taxon>
        <taxon>Actinomycetes</taxon>
        <taxon>Kitasatosporales</taxon>
        <taxon>Streptomycetaceae</taxon>
        <taxon>Streptomyces</taxon>
    </lineage>
</organism>
<evidence type="ECO:0000256" key="1">
    <source>
        <dbReference type="ARBA" id="ARBA00022679"/>
    </source>
</evidence>
<keyword evidence="3" id="KW-0902">Two-component regulatory system</keyword>
<protein>
    <submittedName>
        <fullName evidence="6">Histidine kinase</fullName>
    </submittedName>
</protein>
<dbReference type="CDD" id="cd16917">
    <property type="entry name" value="HATPase_UhpB-NarQ-NarX-like"/>
    <property type="match status" value="1"/>
</dbReference>
<dbReference type="GO" id="GO:0016020">
    <property type="term" value="C:membrane"/>
    <property type="evidence" value="ECO:0007669"/>
    <property type="project" value="InterPro"/>
</dbReference>
<feature type="transmembrane region" description="Helical" evidence="4">
    <location>
        <begin position="80"/>
        <end position="96"/>
    </location>
</feature>
<dbReference type="PATRIC" id="fig|943816.4.peg.4520"/>
<dbReference type="Gene3D" id="1.20.5.1930">
    <property type="match status" value="1"/>
</dbReference>
<accession>A0A1E7KCA3</accession>
<dbReference type="EMBL" id="LJGV01000022">
    <property type="protein sequence ID" value="OEV01566.1"/>
    <property type="molecule type" value="Genomic_DNA"/>
</dbReference>
<sequence length="383" mass="39612">MTRRAPAGTGGTETRRQQRNRALMVAVWLVFLSGAVRDLWAGGHGGPAVAGAAAGLAAFLAGYVALVYRHTRTPLPPRTVYALLAALFALALVLALTAGEPWLVLFVYVTVAAGAALPWRRAVPAVAACVAALALVGTDFGARPLWGGWTSFVIPCVLAGLALMSARKTVLTLRELREARAVVAELAANEERLRLARDLHDLLGHSLSLITLKSELAGRMLPARPAEAAAQVADIEQVSRQALVDVREAIGGYRRPTLAVELAGARTALDTAGVEAGLPPRPPSVPLAPEQEGALAWALREAVTNVVRHSGAARCTVSFQVPEAAGEPLRLTVADDGKGPTGAAEGNGLSGLRERLALADGSLSTSAGLSGGFTLCAAVPSVP</sequence>
<feature type="transmembrane region" description="Helical" evidence="4">
    <location>
        <begin position="46"/>
        <end position="68"/>
    </location>
</feature>
<feature type="transmembrane region" description="Helical" evidence="4">
    <location>
        <begin position="126"/>
        <end position="146"/>
    </location>
</feature>
<dbReference type="InterPro" id="IPR011712">
    <property type="entry name" value="Sig_transdc_His_kin_sub3_dim/P"/>
</dbReference>
<dbReference type="InterPro" id="IPR036890">
    <property type="entry name" value="HATPase_C_sf"/>
</dbReference>
<dbReference type="SUPFAM" id="SSF55874">
    <property type="entry name" value="ATPase domain of HSP90 chaperone/DNA topoisomerase II/histidine kinase"/>
    <property type="match status" value="1"/>
</dbReference>
<proteinExistence type="predicted"/>
<evidence type="ECO:0000259" key="5">
    <source>
        <dbReference type="Pfam" id="PF07730"/>
    </source>
</evidence>
<dbReference type="GO" id="GO:0046983">
    <property type="term" value="F:protein dimerization activity"/>
    <property type="evidence" value="ECO:0007669"/>
    <property type="project" value="InterPro"/>
</dbReference>
<dbReference type="AlphaFoldDB" id="A0A1E7KCA3"/>
<keyword evidence="2 6" id="KW-0418">Kinase</keyword>
<dbReference type="Proteomes" id="UP000175829">
    <property type="component" value="Unassembled WGS sequence"/>
</dbReference>
<dbReference type="InterPro" id="IPR050482">
    <property type="entry name" value="Sensor_HK_TwoCompSys"/>
</dbReference>
<dbReference type="PANTHER" id="PTHR24421">
    <property type="entry name" value="NITRATE/NITRITE SENSOR PROTEIN NARX-RELATED"/>
    <property type="match status" value="1"/>
</dbReference>
<gene>
    <name evidence="6" type="ORF">AN217_24755</name>
</gene>
<evidence type="ECO:0000256" key="2">
    <source>
        <dbReference type="ARBA" id="ARBA00022777"/>
    </source>
</evidence>
<dbReference type="Gene3D" id="3.30.565.10">
    <property type="entry name" value="Histidine kinase-like ATPase, C-terminal domain"/>
    <property type="match status" value="1"/>
</dbReference>
<feature type="domain" description="Signal transduction histidine kinase subgroup 3 dimerisation and phosphoacceptor" evidence="5">
    <location>
        <begin position="191"/>
        <end position="257"/>
    </location>
</feature>
<evidence type="ECO:0000313" key="7">
    <source>
        <dbReference type="Proteomes" id="UP000175829"/>
    </source>
</evidence>
<dbReference type="RefSeq" id="WP_069993535.1">
    <property type="nucleotide sequence ID" value="NZ_LJGV01000022.1"/>
</dbReference>
<evidence type="ECO:0000313" key="6">
    <source>
        <dbReference type="EMBL" id="OEV01566.1"/>
    </source>
</evidence>